<accession>A0ABR6HYW2</accession>
<sequence>MEGHAPLSLTDFWFAPRSQEAKMAALGAKKGVTQGPQRGSTSLSRKREGDKTSKSSPKGEGDHPGPDPGSWRGEQASPPINNPYKVLPIAVRIVSNTSDSVSPSD</sequence>
<evidence type="ECO:0000313" key="2">
    <source>
        <dbReference type="EMBL" id="MBB3775843.1"/>
    </source>
</evidence>
<dbReference type="Proteomes" id="UP000548685">
    <property type="component" value="Unassembled WGS sequence"/>
</dbReference>
<evidence type="ECO:0000313" key="3">
    <source>
        <dbReference type="Proteomes" id="UP000548685"/>
    </source>
</evidence>
<name>A0ABR6HYW2_9SPHN</name>
<gene>
    <name evidence="2" type="ORF">FHS52_001812</name>
</gene>
<dbReference type="EMBL" id="JACICE010000002">
    <property type="protein sequence ID" value="MBB3775843.1"/>
    <property type="molecule type" value="Genomic_DNA"/>
</dbReference>
<feature type="compositionally biased region" description="Polar residues" evidence="1">
    <location>
        <begin position="34"/>
        <end position="43"/>
    </location>
</feature>
<keyword evidence="3" id="KW-1185">Reference proteome</keyword>
<organism evidence="2 3">
    <name type="scientific">Erythrobacter ramosus</name>
    <dbReference type="NCBI Taxonomy" id="35811"/>
    <lineage>
        <taxon>Bacteria</taxon>
        <taxon>Pseudomonadati</taxon>
        <taxon>Pseudomonadota</taxon>
        <taxon>Alphaproteobacteria</taxon>
        <taxon>Sphingomonadales</taxon>
        <taxon>Erythrobacteraceae</taxon>
        <taxon>Erythrobacter/Porphyrobacter group</taxon>
        <taxon>Erythrobacter</taxon>
    </lineage>
</organism>
<protein>
    <submittedName>
        <fullName evidence="2">Uncharacterized protein</fullName>
    </submittedName>
</protein>
<proteinExistence type="predicted"/>
<comment type="caution">
    <text evidence="2">The sequence shown here is derived from an EMBL/GenBank/DDBJ whole genome shotgun (WGS) entry which is preliminary data.</text>
</comment>
<reference evidence="2 3" key="1">
    <citation type="submission" date="2020-08" db="EMBL/GenBank/DDBJ databases">
        <title>Genomic Encyclopedia of Type Strains, Phase IV (KMG-IV): sequencing the most valuable type-strain genomes for metagenomic binning, comparative biology and taxonomic classification.</title>
        <authorList>
            <person name="Goeker M."/>
        </authorList>
    </citation>
    <scope>NUCLEOTIDE SEQUENCE [LARGE SCALE GENOMIC DNA]</scope>
    <source>
        <strain evidence="2 3">DSM 8510</strain>
    </source>
</reference>
<feature type="compositionally biased region" description="Basic and acidic residues" evidence="1">
    <location>
        <begin position="45"/>
        <end position="65"/>
    </location>
</feature>
<feature type="region of interest" description="Disordered" evidence="1">
    <location>
        <begin position="24"/>
        <end position="83"/>
    </location>
</feature>
<evidence type="ECO:0000256" key="1">
    <source>
        <dbReference type="SAM" id="MobiDB-lite"/>
    </source>
</evidence>